<evidence type="ECO:0000313" key="5">
    <source>
        <dbReference type="Proteomes" id="UP001589810"/>
    </source>
</evidence>
<keyword evidence="2" id="KW-0028">Amino-acid biosynthesis</keyword>
<dbReference type="InterPro" id="IPR036291">
    <property type="entry name" value="NAD(P)-bd_dom_sf"/>
</dbReference>
<dbReference type="Pfam" id="PF08501">
    <property type="entry name" value="Shikimate_dh_N"/>
    <property type="match status" value="1"/>
</dbReference>
<dbReference type="SUPFAM" id="SSF53223">
    <property type="entry name" value="Aminoacid dehydrogenase-like, N-terminal domain"/>
    <property type="match status" value="1"/>
</dbReference>
<name>A0ABV6MKU4_9PSEU</name>
<comment type="caution">
    <text evidence="4">The sequence shown here is derived from an EMBL/GenBank/DDBJ whole genome shotgun (WGS) entry which is preliminary data.</text>
</comment>
<evidence type="ECO:0000256" key="2">
    <source>
        <dbReference type="ARBA" id="ARBA00023141"/>
    </source>
</evidence>
<evidence type="ECO:0000256" key="1">
    <source>
        <dbReference type="ARBA" id="ARBA00004871"/>
    </source>
</evidence>
<evidence type="ECO:0000313" key="4">
    <source>
        <dbReference type="EMBL" id="MFC0540570.1"/>
    </source>
</evidence>
<gene>
    <name evidence="4" type="ORF">ACFFH7_03705</name>
</gene>
<proteinExistence type="predicted"/>
<dbReference type="PANTHER" id="PTHR21089:SF1">
    <property type="entry name" value="BIFUNCTIONAL 3-DEHYDROQUINATE DEHYDRATASE_SHIKIMATE DEHYDROGENASE, CHLOROPLASTIC"/>
    <property type="match status" value="1"/>
</dbReference>
<dbReference type="Gene3D" id="3.40.50.720">
    <property type="entry name" value="NAD(P)-binding Rossmann-like Domain"/>
    <property type="match status" value="1"/>
</dbReference>
<protein>
    <submittedName>
        <fullName evidence="4">Shikimate dehydrogenase family protein</fullName>
    </submittedName>
</protein>
<reference evidence="4 5" key="1">
    <citation type="submission" date="2024-09" db="EMBL/GenBank/DDBJ databases">
        <authorList>
            <person name="Sun Q."/>
            <person name="Mori K."/>
        </authorList>
    </citation>
    <scope>NUCLEOTIDE SEQUENCE [LARGE SCALE GENOMIC DNA]</scope>
    <source>
        <strain evidence="4 5">TBRC 1432</strain>
    </source>
</reference>
<dbReference type="PANTHER" id="PTHR21089">
    <property type="entry name" value="SHIKIMATE DEHYDROGENASE"/>
    <property type="match status" value="1"/>
</dbReference>
<keyword evidence="2" id="KW-0057">Aromatic amino acid biosynthesis</keyword>
<feature type="domain" description="Shikimate dehydrogenase substrate binding N-terminal" evidence="3">
    <location>
        <begin position="210"/>
        <end position="288"/>
    </location>
</feature>
<dbReference type="InterPro" id="IPR022893">
    <property type="entry name" value="Shikimate_DH_fam"/>
</dbReference>
<dbReference type="EMBL" id="JBHLUD010000001">
    <property type="protein sequence ID" value="MFC0540570.1"/>
    <property type="molecule type" value="Genomic_DNA"/>
</dbReference>
<dbReference type="SUPFAM" id="SSF51569">
    <property type="entry name" value="Aldolase"/>
    <property type="match status" value="1"/>
</dbReference>
<accession>A0ABV6MKU4</accession>
<dbReference type="RefSeq" id="WP_273939367.1">
    <property type="nucleotide sequence ID" value="NZ_CP097263.1"/>
</dbReference>
<dbReference type="InterPro" id="IPR046346">
    <property type="entry name" value="Aminoacid_DH-like_N_sf"/>
</dbReference>
<dbReference type="Proteomes" id="UP001589810">
    <property type="component" value="Unassembled WGS sequence"/>
</dbReference>
<keyword evidence="5" id="KW-1185">Reference proteome</keyword>
<organism evidence="4 5">
    <name type="scientific">Kutzneria chonburiensis</name>
    <dbReference type="NCBI Taxonomy" id="1483604"/>
    <lineage>
        <taxon>Bacteria</taxon>
        <taxon>Bacillati</taxon>
        <taxon>Actinomycetota</taxon>
        <taxon>Actinomycetes</taxon>
        <taxon>Pseudonocardiales</taxon>
        <taxon>Pseudonocardiaceae</taxon>
        <taxon>Kutzneria</taxon>
    </lineage>
</organism>
<dbReference type="SUPFAM" id="SSF51735">
    <property type="entry name" value="NAD(P)-binding Rossmann-fold domains"/>
    <property type="match status" value="1"/>
</dbReference>
<evidence type="ECO:0000259" key="3">
    <source>
        <dbReference type="Pfam" id="PF08501"/>
    </source>
</evidence>
<comment type="pathway">
    <text evidence="1">Metabolic intermediate biosynthesis; chorismate biosynthesis; chorismate from D-erythrose 4-phosphate and phosphoenolpyruvate: step 4/7.</text>
</comment>
<dbReference type="InterPro" id="IPR013708">
    <property type="entry name" value="Shikimate_DH-bd_N"/>
</dbReference>
<sequence>MSSPRTMAAPDTCSVVACLTDPPGDLSRLPDAVAGIQVRADLVGDLDPFVLKDSTAASLIYSLRSSAAGGRHAGGVDDRHRRLLHAARRYDVVELEAETDLTAGMLDAVPPHRRQILWRGQAGLGIGARLHVVETADPLRMLRKLGRGDVTAYETGPAGMWSRLLAPRLGARVAFCRFGEAGPDGMPGLAQLLHDYRFPRLHAVEMLFGIVGTDVSRSLSPRLHNAAYHELGLPAFFVPMTTPRFEPRFESIKDTFTGLTVVSPHKTEAVRLADSASVDAARADGANLLVHGSRGWRAFCTDPVGVLRPLKGIRLAGRRAAVVGCGGAGRGAAIGLLHAGLFPTMVNRDGDRGARAAALLGLDFVPLHRFDARHYDLVVHATTVRDELPFEVKAMRPGSILVDLTYGSRETALTAAGRRRGLTVVDGWDVLVVEVARQFRLMTGHQMPPVAAAALRTDRREE</sequence>
<dbReference type="Gene3D" id="3.40.50.10860">
    <property type="entry name" value="Leucine Dehydrogenase, chain A, domain 1"/>
    <property type="match status" value="1"/>
</dbReference>